<dbReference type="KEGG" id="dtu:Dtur_0824"/>
<evidence type="ECO:0000313" key="11">
    <source>
        <dbReference type="Proteomes" id="UP000007719"/>
    </source>
</evidence>
<evidence type="ECO:0000256" key="9">
    <source>
        <dbReference type="ARBA" id="ARBA00048975"/>
    </source>
</evidence>
<dbReference type="InterPro" id="IPR003835">
    <property type="entry name" value="Glyco_trans_19"/>
</dbReference>
<dbReference type="RefSeq" id="WP_012583189.1">
    <property type="nucleotide sequence ID" value="NC_011661.1"/>
</dbReference>
<evidence type="ECO:0000256" key="5">
    <source>
        <dbReference type="ARBA" id="ARBA00022556"/>
    </source>
</evidence>
<dbReference type="HOGENOM" id="CLU_023761_0_0_0"/>
<dbReference type="AlphaFoldDB" id="B8E022"/>
<comment type="catalytic activity">
    <reaction evidence="9">
        <text>a lipid X + a UDP-2-N,3-O-bis[(3R)-3-hydroxyacyl]-alpha-D-glucosamine = a lipid A disaccharide + UDP + H(+)</text>
        <dbReference type="Rhea" id="RHEA:67828"/>
        <dbReference type="ChEBI" id="CHEBI:15378"/>
        <dbReference type="ChEBI" id="CHEBI:58223"/>
        <dbReference type="ChEBI" id="CHEBI:137748"/>
        <dbReference type="ChEBI" id="CHEBI:176338"/>
        <dbReference type="ChEBI" id="CHEBI:176343"/>
        <dbReference type="EC" id="2.4.1.182"/>
    </reaction>
</comment>
<sequence>MSKIYFLVNGPGEISGWLYPLIRWIKEFKPSWAESFSFNSIIVPCQFASGEEEKVLRSWNFFKEIIPSNKYWDLFKDRVKDENSVLFHIGGDLYFNFILSKRWNSIPIAYVEKYFWIEKFYKKVYTLRDIKLKNSIFVGDLRFDFLPKDAFADNNKIALFPGSRSYVLRFFIPFYLALVKELVKDFPDLNFTFFISPFVDERIVKDTLKKLQTLIKELPINFETLDDMNKLKGFLMAITLPGTNTLQLAYMKIPMMIILPLHKPDFIPLEGLANFLKGNLREKLIEFYLRKNPYLALPNQIYPGIVPEIVGKFQFREVLNYIKEILYNREKLKKINKIMEEKFNKDYLTSELIWKDLYYEILSKIT</sequence>
<name>B8E022_DICTD</name>
<dbReference type="EMBL" id="CP001251">
    <property type="protein sequence ID" value="ACK42105.1"/>
    <property type="molecule type" value="Genomic_DNA"/>
</dbReference>
<dbReference type="OrthoDB" id="502628at2"/>
<dbReference type="CAZy" id="GT19">
    <property type="family name" value="Glycosyltransferase Family 19"/>
</dbReference>
<dbReference type="InParanoid" id="B8E022"/>
<evidence type="ECO:0000256" key="7">
    <source>
        <dbReference type="ARBA" id="ARBA00022679"/>
    </source>
</evidence>
<gene>
    <name evidence="10" type="ordered locus">Dtur_0824</name>
</gene>
<evidence type="ECO:0000256" key="3">
    <source>
        <dbReference type="ARBA" id="ARBA00020902"/>
    </source>
</evidence>
<keyword evidence="11" id="KW-1185">Reference proteome</keyword>
<dbReference type="PANTHER" id="PTHR30372:SF4">
    <property type="entry name" value="LIPID-A-DISACCHARIDE SYNTHASE, MITOCHONDRIAL-RELATED"/>
    <property type="match status" value="1"/>
</dbReference>
<dbReference type="Pfam" id="PF02684">
    <property type="entry name" value="LpxB"/>
    <property type="match status" value="1"/>
</dbReference>
<dbReference type="STRING" id="515635.Dtur_0824"/>
<evidence type="ECO:0000313" key="10">
    <source>
        <dbReference type="EMBL" id="ACK42105.1"/>
    </source>
</evidence>
<organism evidence="10 11">
    <name type="scientific">Dictyoglomus turgidum (strain DSM 6724 / Z-1310)</name>
    <dbReference type="NCBI Taxonomy" id="515635"/>
    <lineage>
        <taxon>Bacteria</taxon>
        <taxon>Pseudomonadati</taxon>
        <taxon>Dictyoglomota</taxon>
        <taxon>Dictyoglomia</taxon>
        <taxon>Dictyoglomales</taxon>
        <taxon>Dictyoglomaceae</taxon>
        <taxon>Dictyoglomus</taxon>
    </lineage>
</organism>
<dbReference type="GO" id="GO:0009245">
    <property type="term" value="P:lipid A biosynthetic process"/>
    <property type="evidence" value="ECO:0000318"/>
    <property type="project" value="GO_Central"/>
</dbReference>
<dbReference type="GO" id="GO:0008915">
    <property type="term" value="F:lipid-A-disaccharide synthase activity"/>
    <property type="evidence" value="ECO:0007669"/>
    <property type="project" value="UniProtKB-EC"/>
</dbReference>
<evidence type="ECO:0000256" key="8">
    <source>
        <dbReference type="ARBA" id="ARBA00023098"/>
    </source>
</evidence>
<dbReference type="PANTHER" id="PTHR30372">
    <property type="entry name" value="LIPID-A-DISACCHARIDE SYNTHASE"/>
    <property type="match status" value="1"/>
</dbReference>
<keyword evidence="6" id="KW-0328">Glycosyltransferase</keyword>
<evidence type="ECO:0000256" key="6">
    <source>
        <dbReference type="ARBA" id="ARBA00022676"/>
    </source>
</evidence>
<keyword evidence="5" id="KW-0441">Lipid A biosynthesis</keyword>
<dbReference type="EnsemblBacteria" id="ACK42105">
    <property type="protein sequence ID" value="ACK42105"/>
    <property type="gene ID" value="Dtur_0824"/>
</dbReference>
<comment type="function">
    <text evidence="1">Condensation of UDP-2,3-diacylglucosamine and 2,3-diacylglucosamine-1-phosphate to form lipid A disaccharide, a precursor of lipid A, a phosphorylated glycolipid that anchors the lipopolysaccharide to the outer membrane of the cell.</text>
</comment>
<dbReference type="eggNOG" id="COG0763">
    <property type="taxonomic scope" value="Bacteria"/>
</dbReference>
<keyword evidence="7" id="KW-0808">Transferase</keyword>
<accession>B8E022</accession>
<dbReference type="EC" id="2.4.1.182" evidence="2"/>
<keyword evidence="8" id="KW-0443">Lipid metabolism</keyword>
<evidence type="ECO:0000256" key="4">
    <source>
        <dbReference type="ARBA" id="ARBA00022516"/>
    </source>
</evidence>
<proteinExistence type="predicted"/>
<dbReference type="GO" id="GO:0005543">
    <property type="term" value="F:phospholipid binding"/>
    <property type="evidence" value="ECO:0000318"/>
    <property type="project" value="GO_Central"/>
</dbReference>
<reference evidence="11" key="1">
    <citation type="journal article" date="2016" name="Front. Microbiol.">
        <title>The complete genome sequence of hyperthermophile Dictyoglomus turgidum DSM 6724 reveals a specialized carbohydrate fermentor.</title>
        <authorList>
            <person name="Brumm P.J."/>
            <person name="Gowda K."/>
            <person name="Robb F.T."/>
            <person name="Mead D.A."/>
        </authorList>
    </citation>
    <scope>NUCLEOTIDE SEQUENCE [LARGE SCALE GENOMIC DNA]</scope>
    <source>
        <strain evidence="11">DSM 6724 / Z-1310</strain>
    </source>
</reference>
<dbReference type="GO" id="GO:0016020">
    <property type="term" value="C:membrane"/>
    <property type="evidence" value="ECO:0007669"/>
    <property type="project" value="GOC"/>
</dbReference>
<evidence type="ECO:0000256" key="2">
    <source>
        <dbReference type="ARBA" id="ARBA00012687"/>
    </source>
</evidence>
<protein>
    <recommendedName>
        <fullName evidence="3">Lipid-A-disaccharide synthase</fullName>
        <ecNumber evidence="2">2.4.1.182</ecNumber>
    </recommendedName>
</protein>
<keyword evidence="4" id="KW-0444">Lipid biosynthesis</keyword>
<dbReference type="Proteomes" id="UP000007719">
    <property type="component" value="Chromosome"/>
</dbReference>
<evidence type="ECO:0000256" key="1">
    <source>
        <dbReference type="ARBA" id="ARBA00002056"/>
    </source>
</evidence>